<dbReference type="RefSeq" id="WP_341726331.1">
    <property type="nucleotide sequence ID" value="NZ_JBBWWT010000005.1"/>
</dbReference>
<dbReference type="CDD" id="cd05374">
    <property type="entry name" value="17beta-HSD-like_SDR_c"/>
    <property type="match status" value="1"/>
</dbReference>
<dbReference type="Pfam" id="PF00106">
    <property type="entry name" value="adh_short"/>
    <property type="match status" value="1"/>
</dbReference>
<dbReference type="InterPro" id="IPR002347">
    <property type="entry name" value="SDR_fam"/>
</dbReference>
<dbReference type="PRINTS" id="PR00081">
    <property type="entry name" value="GDHRDH"/>
</dbReference>
<dbReference type="SUPFAM" id="SSF51735">
    <property type="entry name" value="NAD(P)-binding Rossmann-fold domains"/>
    <property type="match status" value="1"/>
</dbReference>
<comment type="caution">
    <text evidence="5">The sequence shown here is derived from an EMBL/GenBank/DDBJ whole genome shotgun (WGS) entry which is preliminary data.</text>
</comment>
<organism evidence="5 6">
    <name type="scientific">Pseudoxanthomonas putridarboris</name>
    <dbReference type="NCBI Taxonomy" id="752605"/>
    <lineage>
        <taxon>Bacteria</taxon>
        <taxon>Pseudomonadati</taxon>
        <taxon>Pseudomonadota</taxon>
        <taxon>Gammaproteobacteria</taxon>
        <taxon>Lysobacterales</taxon>
        <taxon>Lysobacteraceae</taxon>
        <taxon>Pseudoxanthomonas</taxon>
    </lineage>
</organism>
<evidence type="ECO:0000313" key="6">
    <source>
        <dbReference type="Proteomes" id="UP001459204"/>
    </source>
</evidence>
<dbReference type="SMART" id="SM00822">
    <property type="entry name" value="PKS_KR"/>
    <property type="match status" value="1"/>
</dbReference>
<comment type="similarity">
    <text evidence="1 3">Belongs to the short-chain dehydrogenases/reductases (SDR) family.</text>
</comment>
<dbReference type="PANTHER" id="PTHR43976:SF16">
    <property type="entry name" value="SHORT-CHAIN DEHYDROGENASE_REDUCTASE FAMILY PROTEIN"/>
    <property type="match status" value="1"/>
</dbReference>
<dbReference type="InterPro" id="IPR036291">
    <property type="entry name" value="NAD(P)-bd_dom_sf"/>
</dbReference>
<dbReference type="PRINTS" id="PR00080">
    <property type="entry name" value="SDRFAMILY"/>
</dbReference>
<feature type="domain" description="Ketoreductase" evidence="4">
    <location>
        <begin position="3"/>
        <end position="188"/>
    </location>
</feature>
<evidence type="ECO:0000256" key="1">
    <source>
        <dbReference type="ARBA" id="ARBA00006484"/>
    </source>
</evidence>
<evidence type="ECO:0000313" key="5">
    <source>
        <dbReference type="EMBL" id="MEL1265163.1"/>
    </source>
</evidence>
<dbReference type="Proteomes" id="UP001459204">
    <property type="component" value="Unassembled WGS sequence"/>
</dbReference>
<reference evidence="5 6" key="1">
    <citation type="submission" date="2024-04" db="EMBL/GenBank/DDBJ databases">
        <title>Draft genome sequence of Pseudoxanthomonas putridarboris WD12.</title>
        <authorList>
            <person name="Oh J."/>
        </authorList>
    </citation>
    <scope>NUCLEOTIDE SEQUENCE [LARGE SCALE GENOMIC DNA]</scope>
    <source>
        <strain evidence="5 6">WD12</strain>
    </source>
</reference>
<dbReference type="InterPro" id="IPR057326">
    <property type="entry name" value="KR_dom"/>
</dbReference>
<dbReference type="PANTHER" id="PTHR43976">
    <property type="entry name" value="SHORT CHAIN DEHYDROGENASE"/>
    <property type="match status" value="1"/>
</dbReference>
<dbReference type="Gene3D" id="3.40.50.720">
    <property type="entry name" value="NAD(P)-binding Rossmann-like Domain"/>
    <property type="match status" value="1"/>
</dbReference>
<keyword evidence="2" id="KW-0560">Oxidoreductase</keyword>
<dbReference type="InterPro" id="IPR051911">
    <property type="entry name" value="SDR_oxidoreductase"/>
</dbReference>
<gene>
    <name evidence="5" type="ORF">AAD027_12425</name>
</gene>
<evidence type="ECO:0000256" key="3">
    <source>
        <dbReference type="RuleBase" id="RU000363"/>
    </source>
</evidence>
<evidence type="ECO:0000256" key="2">
    <source>
        <dbReference type="ARBA" id="ARBA00023002"/>
    </source>
</evidence>
<dbReference type="EMBL" id="JBBWWT010000005">
    <property type="protein sequence ID" value="MEL1265163.1"/>
    <property type="molecule type" value="Genomic_DNA"/>
</dbReference>
<protein>
    <submittedName>
        <fullName evidence="5">SDR family NAD(P)-dependent oxidoreductase</fullName>
    </submittedName>
</protein>
<sequence>MSKTWLITGASRGLGRRIALAALARGHRVAATARDPGALSDVVARYGTAVRAIALDVDDPGAAVRAVDETLAAFGRLDVLVNNAGYGHTAPFEQMAPEDFDAQFRTNFLGVVNVTRAVLPHLRAQRGGHVFQVSSVGGRTSTPGLSAYQAAKWAVGGFSDVLAKEVAHLGIRVCTLEPGGMRTEWGHEARRGLADLMPDYEPSVGRTLELLGAYVGHEIGDPMRIADLIVELSDRDDLPLRLLLGGDALYVCTQSEAQRDAEREAWRDATLSTHFPGAQLPQGLDALKGLK</sequence>
<accession>A0ABU9J1R8</accession>
<evidence type="ECO:0000259" key="4">
    <source>
        <dbReference type="SMART" id="SM00822"/>
    </source>
</evidence>
<proteinExistence type="inferred from homology"/>
<name>A0ABU9J1R8_9GAMM</name>
<keyword evidence="6" id="KW-1185">Reference proteome</keyword>